<feature type="region of interest" description="Disordered" evidence="3">
    <location>
        <begin position="74"/>
        <end position="150"/>
    </location>
</feature>
<dbReference type="PANTHER" id="PTHR37042">
    <property type="entry name" value="OUTER MEMBRANE PROTEIN RV1973"/>
    <property type="match status" value="1"/>
</dbReference>
<organism evidence="4 5">
    <name type="scientific">Pseudonocardia eucalypti</name>
    <dbReference type="NCBI Taxonomy" id="648755"/>
    <lineage>
        <taxon>Bacteria</taxon>
        <taxon>Bacillati</taxon>
        <taxon>Actinomycetota</taxon>
        <taxon>Actinomycetes</taxon>
        <taxon>Pseudonocardiales</taxon>
        <taxon>Pseudonocardiaceae</taxon>
        <taxon>Pseudonocardia</taxon>
    </lineage>
</organism>
<feature type="compositionally biased region" description="Basic and acidic residues" evidence="3">
    <location>
        <begin position="119"/>
        <end position="140"/>
    </location>
</feature>
<accession>A0ABP9PIJ6</accession>
<dbReference type="EMBL" id="BAABJP010000001">
    <property type="protein sequence ID" value="GAA5146730.1"/>
    <property type="molecule type" value="Genomic_DNA"/>
</dbReference>
<gene>
    <name evidence="4" type="ORF">GCM10023321_06610</name>
</gene>
<comment type="subcellular location">
    <subcellularLocation>
        <location evidence="1">Membrane</location>
    </subcellularLocation>
</comment>
<reference evidence="5" key="1">
    <citation type="journal article" date="2019" name="Int. J. Syst. Evol. Microbiol.">
        <title>The Global Catalogue of Microorganisms (GCM) 10K type strain sequencing project: providing services to taxonomists for standard genome sequencing and annotation.</title>
        <authorList>
            <consortium name="The Broad Institute Genomics Platform"/>
            <consortium name="The Broad Institute Genome Sequencing Center for Infectious Disease"/>
            <person name="Wu L."/>
            <person name="Ma J."/>
        </authorList>
    </citation>
    <scope>NUCLEOTIDE SEQUENCE [LARGE SCALE GENOMIC DNA]</scope>
    <source>
        <strain evidence="5">JCM 18303</strain>
    </source>
</reference>
<evidence type="ECO:0000256" key="3">
    <source>
        <dbReference type="SAM" id="MobiDB-lite"/>
    </source>
</evidence>
<feature type="compositionally biased region" description="Basic and acidic residues" evidence="3">
    <location>
        <begin position="285"/>
        <end position="294"/>
    </location>
</feature>
<feature type="compositionally biased region" description="Low complexity" evidence="3">
    <location>
        <begin position="104"/>
        <end position="115"/>
    </location>
</feature>
<keyword evidence="5" id="KW-1185">Reference proteome</keyword>
<proteinExistence type="predicted"/>
<feature type="region of interest" description="Disordered" evidence="3">
    <location>
        <begin position="267"/>
        <end position="321"/>
    </location>
</feature>
<evidence type="ECO:0008006" key="6">
    <source>
        <dbReference type="Google" id="ProtNLM"/>
    </source>
</evidence>
<name>A0ABP9PIJ6_9PSEU</name>
<evidence type="ECO:0000256" key="2">
    <source>
        <dbReference type="ARBA" id="ARBA00023136"/>
    </source>
</evidence>
<evidence type="ECO:0000313" key="4">
    <source>
        <dbReference type="EMBL" id="GAA5146730.1"/>
    </source>
</evidence>
<protein>
    <recommendedName>
        <fullName evidence="6">Mce-associated membrane protein</fullName>
    </recommendedName>
</protein>
<evidence type="ECO:0000256" key="1">
    <source>
        <dbReference type="ARBA" id="ARBA00004370"/>
    </source>
</evidence>
<sequence length="504" mass="52548">MPPREGETPAEVDVVSRGRHRYIEPEPTPDAPEEEPDPYSARHRYRPTQVHGPTPPPPVRDLREETVADLFAAVSEDDDPYRESAFSAHRVDDLSTPSRHSQHTAGPGATPFGGPDLTADARFREVDPLEDTGRIERVTDDGSPFDRPADYGRYRIYDGTASDTGGPAPAGRPIGGSGGFDAVGGTGGYGPAGEADVVEASGGHDVVAGTGELDASAGTGRHGIVAGPGEVDASAGTGRHGVVAGTGGFGAAARTGGTGAIGGIGAAAGTGGHRTDDDAPDDEFNERGDKRPETDGIDGDESPDDEDRPDADGAPEPEGAEEAVALEEELDEEPVDRKRLLRVKVLGAVAAVSLLACVPLGFGAWRANGSAELENRAFLDTGATAQLAGQVSDAMIAAYSYDFRNMAASESEARAVITGDFVAEFTRNFEPLKKVALEQQLVLQTTVPIAGVTDLRGDTARLLMMVNQHGTKGAAKEPIAVNAPLVVEARKVDGRWKIARVSPQ</sequence>
<keyword evidence="2" id="KW-0472">Membrane</keyword>
<dbReference type="PANTHER" id="PTHR37042:SF4">
    <property type="entry name" value="OUTER MEMBRANE PROTEIN RV1973"/>
    <property type="match status" value="1"/>
</dbReference>
<feature type="region of interest" description="Disordered" evidence="3">
    <location>
        <begin position="1"/>
        <end position="62"/>
    </location>
</feature>
<comment type="caution">
    <text evidence="4">The sequence shown here is derived from an EMBL/GenBank/DDBJ whole genome shotgun (WGS) entry which is preliminary data.</text>
</comment>
<feature type="compositionally biased region" description="Acidic residues" evidence="3">
    <location>
        <begin position="295"/>
        <end position="321"/>
    </location>
</feature>
<evidence type="ECO:0000313" key="5">
    <source>
        <dbReference type="Proteomes" id="UP001428817"/>
    </source>
</evidence>
<dbReference type="Proteomes" id="UP001428817">
    <property type="component" value="Unassembled WGS sequence"/>
</dbReference>